<accession>A0ABD4KDG5</accession>
<protein>
    <submittedName>
        <fullName evidence="1">Uncharacterized protein</fullName>
    </submittedName>
</protein>
<dbReference type="AlphaFoldDB" id="A0ABD4KDG5"/>
<evidence type="ECO:0000313" key="2">
    <source>
        <dbReference type="Proteomes" id="UP000628560"/>
    </source>
</evidence>
<name>A0ABD4KDG5_9ENTR</name>
<reference evidence="1 2" key="1">
    <citation type="submission" date="2020-11" db="EMBL/GenBank/DDBJ databases">
        <title>Identification of Lelliottia nimipressuralis from Wound Infection by Whole Genome-Based Bacterial Identification.</title>
        <authorList>
            <person name="Navarathna D.H."/>
            <person name="Choi H."/>
            <person name="Jinadatha C."/>
            <person name="Chatterjee P."/>
            <person name="Hwang M."/>
        </authorList>
    </citation>
    <scope>NUCLEOTIDE SEQUENCE [LARGE SCALE GENOMIC DNA]</scope>
    <source>
        <strain evidence="1 2">DN2020</strain>
    </source>
</reference>
<gene>
    <name evidence="1" type="ORF">ISP11_17400</name>
</gene>
<sequence>MKIYIALLWIISFYCHSQSIKTIAKCELNSGNVVKLVALNTIDGDRPFLTFENRMFSAFLDTDSDYYGELVLSKCINHTMIFNLNYGSPYLKGCLVTGLKKNHQSSVLFEGLCFSERNTPESIWFGKDEILIIIRNDNNVGEWNGKYIIYDSKNKEAHTSNELPKKEGYDIYPVK</sequence>
<dbReference type="EMBL" id="JADIXP010000011">
    <property type="protein sequence ID" value="MBF4179644.1"/>
    <property type="molecule type" value="Genomic_DNA"/>
</dbReference>
<organism evidence="1 2">
    <name type="scientific">Lelliottia nimipressuralis</name>
    <dbReference type="NCBI Taxonomy" id="69220"/>
    <lineage>
        <taxon>Bacteria</taxon>
        <taxon>Pseudomonadati</taxon>
        <taxon>Pseudomonadota</taxon>
        <taxon>Gammaproteobacteria</taxon>
        <taxon>Enterobacterales</taxon>
        <taxon>Enterobacteriaceae</taxon>
        <taxon>Lelliottia</taxon>
    </lineage>
</organism>
<dbReference type="RefSeq" id="WP_194513966.1">
    <property type="nucleotide sequence ID" value="NZ_JADIXP010000011.1"/>
</dbReference>
<comment type="caution">
    <text evidence="1">The sequence shown here is derived from an EMBL/GenBank/DDBJ whole genome shotgun (WGS) entry which is preliminary data.</text>
</comment>
<proteinExistence type="predicted"/>
<evidence type="ECO:0000313" key="1">
    <source>
        <dbReference type="EMBL" id="MBF4179644.1"/>
    </source>
</evidence>
<dbReference type="Proteomes" id="UP000628560">
    <property type="component" value="Unassembled WGS sequence"/>
</dbReference>